<dbReference type="AlphaFoldDB" id="A0A9W8UHR4"/>
<comment type="caution">
    <text evidence="1">The sequence shown here is derived from an EMBL/GenBank/DDBJ whole genome shotgun (WGS) entry which is preliminary data.</text>
</comment>
<dbReference type="GeneID" id="80888792"/>
<accession>A0A9W8UHR4</accession>
<evidence type="ECO:0000313" key="2">
    <source>
        <dbReference type="Proteomes" id="UP001144673"/>
    </source>
</evidence>
<dbReference type="EMBL" id="JAJHUN010000010">
    <property type="protein sequence ID" value="KAJ4147085.1"/>
    <property type="molecule type" value="Genomic_DNA"/>
</dbReference>
<dbReference type="Proteomes" id="UP001144673">
    <property type="component" value="Chromosome 3"/>
</dbReference>
<name>A0A9W8UHR4_AKAMU</name>
<protein>
    <submittedName>
        <fullName evidence="1">Uncharacterized protein</fullName>
    </submittedName>
</protein>
<dbReference type="RefSeq" id="XP_056050026.1">
    <property type="nucleotide sequence ID" value="XM_056192938.1"/>
</dbReference>
<organism evidence="1 2">
    <name type="scientific">Akanthomyces muscarius</name>
    <name type="common">Entomopathogenic fungus</name>
    <name type="synonym">Lecanicillium muscarium</name>
    <dbReference type="NCBI Taxonomy" id="2231603"/>
    <lineage>
        <taxon>Eukaryota</taxon>
        <taxon>Fungi</taxon>
        <taxon>Dikarya</taxon>
        <taxon>Ascomycota</taxon>
        <taxon>Pezizomycotina</taxon>
        <taxon>Sordariomycetes</taxon>
        <taxon>Hypocreomycetidae</taxon>
        <taxon>Hypocreales</taxon>
        <taxon>Cordycipitaceae</taxon>
        <taxon>Akanthomyces</taxon>
    </lineage>
</organism>
<dbReference type="KEGG" id="amus:LMH87_001633"/>
<sequence length="243" mass="27662">MLPFNQAKNKLGDIIVQFDRFSVALQGVKRTYSEEQLGQLISGIHELEHKAGDCLSLLRSNKLKGGELRVLNMRADELLQERVKPAVRHILAGSLDQVLRDNMLAIFRGKLPENQWQCTTVELQRRVKLCEELRDSPSTVIAWSATFPVEEWPKMDSAIFFALLERVEREVFVKRLSDQICVILTDLGQEAPLNESQHFISFFMFRGHQGGNCLPRFTDGRAVATWKALAALEHLARHDGSHD</sequence>
<gene>
    <name evidence="1" type="ORF">LMH87_001633</name>
</gene>
<reference evidence="1" key="1">
    <citation type="journal article" date="2023" name="Access Microbiol">
        <title>De-novo genome assembly for Akanthomyces muscarius, a biocontrol agent of insect agricultural pests.</title>
        <authorList>
            <person name="Erdos Z."/>
            <person name="Studholme D.J."/>
            <person name="Raymond B."/>
            <person name="Sharma M."/>
        </authorList>
    </citation>
    <scope>NUCLEOTIDE SEQUENCE</scope>
    <source>
        <strain evidence="1">Ve6</strain>
    </source>
</reference>
<proteinExistence type="predicted"/>
<keyword evidence="2" id="KW-1185">Reference proteome</keyword>
<evidence type="ECO:0000313" key="1">
    <source>
        <dbReference type="EMBL" id="KAJ4147085.1"/>
    </source>
</evidence>